<gene>
    <name evidence="7 8 9 10" type="primary">LOC140014893</name>
</gene>
<reference evidence="7 8" key="1">
    <citation type="submission" date="2025-05" db="UniProtKB">
        <authorList>
            <consortium name="RefSeq"/>
        </authorList>
    </citation>
    <scope>IDENTIFICATION</scope>
    <source>
        <tissue evidence="7 8">Leaves</tissue>
    </source>
</reference>
<evidence type="ECO:0000256" key="1">
    <source>
        <dbReference type="ARBA" id="ARBA00004286"/>
    </source>
</evidence>
<feature type="region of interest" description="Disordered" evidence="3">
    <location>
        <begin position="84"/>
        <end position="108"/>
    </location>
</feature>
<dbReference type="Pfam" id="PF10440">
    <property type="entry name" value="WIYLD"/>
    <property type="match status" value="1"/>
</dbReference>
<comment type="subcellular location">
    <subcellularLocation>
        <location evidence="1">Chromosome</location>
    </subcellularLocation>
</comment>
<dbReference type="SMART" id="SM00317">
    <property type="entry name" value="SET"/>
    <property type="match status" value="1"/>
</dbReference>
<evidence type="ECO:0000256" key="2">
    <source>
        <dbReference type="ARBA" id="ARBA00022454"/>
    </source>
</evidence>
<keyword evidence="6" id="KW-1185">Reference proteome</keyword>
<dbReference type="PANTHER" id="PTHR46450:SF24">
    <property type="entry name" value="HISTONE-LYSINE N-METHYLTRANSFERASE SUVR4"/>
    <property type="match status" value="1"/>
</dbReference>
<keyword evidence="2" id="KW-0158">Chromosome</keyword>
<dbReference type="InterPro" id="IPR001214">
    <property type="entry name" value="SET_dom"/>
</dbReference>
<name>A0ABM4VT06_COFAR</name>
<dbReference type="InterPro" id="IPR025776">
    <property type="entry name" value="SUVR4/1/2"/>
</dbReference>
<dbReference type="SUPFAM" id="SSF82199">
    <property type="entry name" value="SET domain"/>
    <property type="match status" value="1"/>
</dbReference>
<evidence type="ECO:0000313" key="9">
    <source>
        <dbReference type="RefSeq" id="XP_071922649.1"/>
    </source>
</evidence>
<dbReference type="InterPro" id="IPR046341">
    <property type="entry name" value="SET_dom_sf"/>
</dbReference>
<dbReference type="CDD" id="cd10538">
    <property type="entry name" value="SET_SETDB-like"/>
    <property type="match status" value="1"/>
</dbReference>
<protein>
    <submittedName>
        <fullName evidence="7 8">Probable inactive histone-lysine N-methyltransferase SUVR2</fullName>
    </submittedName>
</protein>
<evidence type="ECO:0000313" key="6">
    <source>
        <dbReference type="Proteomes" id="UP001652660"/>
    </source>
</evidence>
<dbReference type="Proteomes" id="UP001652660">
    <property type="component" value="Chromosome 9e"/>
</dbReference>
<dbReference type="Pfam" id="PF05033">
    <property type="entry name" value="Pre-SET"/>
    <property type="match status" value="1"/>
</dbReference>
<dbReference type="RefSeq" id="XP_071922650.1">
    <property type="nucleotide sequence ID" value="XM_072066549.1"/>
</dbReference>
<dbReference type="InterPro" id="IPR007728">
    <property type="entry name" value="Pre-SET_dom"/>
</dbReference>
<dbReference type="Gene3D" id="1.10.8.850">
    <property type="entry name" value="Histone-lysine N methyltransferase , C-terminal domain-like"/>
    <property type="match status" value="1"/>
</dbReference>
<feature type="domain" description="SET" evidence="4">
    <location>
        <begin position="542"/>
        <end position="676"/>
    </location>
</feature>
<dbReference type="Pfam" id="PF00856">
    <property type="entry name" value="SET"/>
    <property type="match status" value="1"/>
</dbReference>
<dbReference type="PANTHER" id="PTHR46450">
    <property type="entry name" value="INACTIVE HISTONE-LYSINE N-METHYLTRANSFERASE SUVR1-RELATED"/>
    <property type="match status" value="1"/>
</dbReference>
<feature type="compositionally biased region" description="Basic and acidic residues" evidence="3">
    <location>
        <begin position="96"/>
        <end position="105"/>
    </location>
</feature>
<sequence length="712" mass="81036">MAQERDPRITKAFTAMKNIGIAAQTVKPVLKRLLKLYDRNWALIEDDNYRTLADAIFEYENDKMIQENAAIVNDGLEPPLKKLNVTPLEDQTSSTKDNESRRLDLEEGEIPLDANEEELMDPSPSFSKYLRGQSHSLVYETSIKDRGDIHISTFQDPTGENAVTHRQPNLFCAGQAYGDPSFVLEKRERIREYHDQRNVTKPTRKEPLNCSSHVSFPASYICSGNGKKADASALELGDNLQSTYDIASSSCGQVKISLKCNHALGQSKFQWPNLDPLVKYTESKYLRSYKIIDPKFSLIHLLKELCDSYMELTSNSADRSLLNKSPGDRFHQTTGSHPQCFETHNLEKDRNKKVRSSASSNSLNLAVPQQQRISHDRGRAFHNVYDITNGNEKISISLLDEYGNEHLPNFVYIPQNIIYQNAYVHASLARIADEDCCASCAGDCLSSSVPCACARDTGGDFAYTREGLLKEEFLGACISMNEEPHKHYHFYCPDCPLERAKNAYRPQKCKGHLVRKFVKECWRKCRCSMQCGNRVVQRGITRKLQVFLTDDGKGWGLRTLEELPKGAFICEYVGEILTNMELYERNNQSSSKDRHTYPVLLDADWGSEGVLKDEDALCLDATYYGNVARFINHRCCDANLLDIPVEVETPDHHYYHLAFFTRRKVHAMEELTWDYGIDFDDHNHPIEAFRCRCGSAYCRDGKGKRTKPSISN</sequence>
<evidence type="ECO:0000313" key="10">
    <source>
        <dbReference type="RefSeq" id="XP_071922650.1"/>
    </source>
</evidence>
<dbReference type="Gene3D" id="2.170.270.10">
    <property type="entry name" value="SET domain"/>
    <property type="match status" value="1"/>
</dbReference>
<evidence type="ECO:0000313" key="7">
    <source>
        <dbReference type="RefSeq" id="XP_071922647.1"/>
    </source>
</evidence>
<dbReference type="RefSeq" id="XP_071922649.1">
    <property type="nucleotide sequence ID" value="XM_072066548.1"/>
</dbReference>
<dbReference type="PROSITE" id="PS51580">
    <property type="entry name" value="SAM_MT43_3"/>
    <property type="match status" value="1"/>
</dbReference>
<dbReference type="SMART" id="SM00468">
    <property type="entry name" value="PreSET"/>
    <property type="match status" value="1"/>
</dbReference>
<dbReference type="PROSITE" id="PS50867">
    <property type="entry name" value="PRE_SET"/>
    <property type="match status" value="1"/>
</dbReference>
<dbReference type="InterPro" id="IPR043017">
    <property type="entry name" value="WIYLD_dom_sf"/>
</dbReference>
<dbReference type="RefSeq" id="XP_071922647.1">
    <property type="nucleotide sequence ID" value="XM_072066546.1"/>
</dbReference>
<feature type="domain" description="Pre-SET" evidence="5">
    <location>
        <begin position="436"/>
        <end position="539"/>
    </location>
</feature>
<proteinExistence type="predicted"/>
<dbReference type="InterPro" id="IPR018848">
    <property type="entry name" value="WIYLD_domain"/>
</dbReference>
<organism evidence="6 10">
    <name type="scientific">Coffea arabica</name>
    <name type="common">Arabian coffee</name>
    <dbReference type="NCBI Taxonomy" id="13443"/>
    <lineage>
        <taxon>Eukaryota</taxon>
        <taxon>Viridiplantae</taxon>
        <taxon>Streptophyta</taxon>
        <taxon>Embryophyta</taxon>
        <taxon>Tracheophyta</taxon>
        <taxon>Spermatophyta</taxon>
        <taxon>Magnoliopsida</taxon>
        <taxon>eudicotyledons</taxon>
        <taxon>Gunneridae</taxon>
        <taxon>Pentapetalae</taxon>
        <taxon>asterids</taxon>
        <taxon>lamiids</taxon>
        <taxon>Gentianales</taxon>
        <taxon>Rubiaceae</taxon>
        <taxon>Ixoroideae</taxon>
        <taxon>Gardenieae complex</taxon>
        <taxon>Bertiereae - Coffeeae clade</taxon>
        <taxon>Coffeeae</taxon>
        <taxon>Coffea</taxon>
    </lineage>
</organism>
<evidence type="ECO:0000256" key="3">
    <source>
        <dbReference type="SAM" id="MobiDB-lite"/>
    </source>
</evidence>
<dbReference type="RefSeq" id="XP_071922648.1">
    <property type="nucleotide sequence ID" value="XM_072066547.1"/>
</dbReference>
<accession>A0ABM4VT06</accession>
<dbReference type="PROSITE" id="PS50280">
    <property type="entry name" value="SET"/>
    <property type="match status" value="1"/>
</dbReference>
<dbReference type="GeneID" id="140014893"/>
<evidence type="ECO:0000313" key="8">
    <source>
        <dbReference type="RefSeq" id="XP_071922648.1"/>
    </source>
</evidence>
<evidence type="ECO:0000259" key="4">
    <source>
        <dbReference type="PROSITE" id="PS50280"/>
    </source>
</evidence>
<evidence type="ECO:0000259" key="5">
    <source>
        <dbReference type="PROSITE" id="PS50867"/>
    </source>
</evidence>